<evidence type="ECO:0000313" key="3">
    <source>
        <dbReference type="EMBL" id="VVJ72994.1"/>
    </source>
</evidence>
<accession>A0A223U6Q1</accession>
<keyword evidence="1" id="KW-0472">Membrane</keyword>
<dbReference type="RefSeq" id="WP_025713301.1">
    <property type="nucleotide sequence ID" value="NZ_CP022823.1"/>
</dbReference>
<evidence type="ECO:0000313" key="5">
    <source>
        <dbReference type="Proteomes" id="UP000259400"/>
    </source>
</evidence>
<sequence length="379" mass="43605">MAWKRKHIEEPDSPVKIPLYKWLLTFLILSAFLLLLFYLFRDEIIRDNVTLLILFSPLILCLFLFCLQIYFYARAMQNYTVIMHNINNINTEWEKWGGRYVSVLGSKLFLPGEVDGSSLSDNQSEVMYGLSVRIDYFTWKTNDWFSFFTLLIDENDIFNLPVRIAKEFIILTDCNEREYTRMEADFSRVLEEMNIMLPSGSVRLVPSLLFEQLDVWLKVTEEKIYIVLVLQLNGKENYSDGIVSFLFAADDVVKKYQLDEKARIFRPMVVVADRFDKDLDIFIDTQKIAGNATGLTGDCAGLLPVSGSILQCFNEKEGKLQVDNIHVMESLSGLPGLNSVWLTAALAVSAASYQKSDYLMMARYEDDWIITTVHPVEAS</sequence>
<feature type="transmembrane region" description="Helical" evidence="1">
    <location>
        <begin position="52"/>
        <end position="73"/>
    </location>
</feature>
<protein>
    <submittedName>
        <fullName evidence="2">Type VI secretion protein</fullName>
    </submittedName>
</protein>
<dbReference type="EMBL" id="UJYZ02000008">
    <property type="protein sequence ID" value="VVJ72994.1"/>
    <property type="molecule type" value="Genomic_DNA"/>
</dbReference>
<keyword evidence="1" id="KW-1133">Transmembrane helix</keyword>
<evidence type="ECO:0000256" key="1">
    <source>
        <dbReference type="SAM" id="Phobius"/>
    </source>
</evidence>
<name>A0A223U6Q1_9ENTR</name>
<comment type="caution">
    <text evidence="2">The sequence shown here is derived from an EMBL/GenBank/DDBJ whole genome shotgun (WGS) entry which is preliminary data.</text>
</comment>
<proteinExistence type="predicted"/>
<dbReference type="Proteomes" id="UP000259400">
    <property type="component" value="Unassembled WGS sequence"/>
</dbReference>
<keyword evidence="5" id="KW-1185">Reference proteome</keyword>
<dbReference type="KEGG" id="kqv:B8P98_05190"/>
<evidence type="ECO:0000313" key="2">
    <source>
        <dbReference type="EMBL" id="SXD96745.1"/>
    </source>
</evidence>
<feature type="transmembrane region" description="Helical" evidence="1">
    <location>
        <begin position="20"/>
        <end position="40"/>
    </location>
</feature>
<reference evidence="2 4" key="1">
    <citation type="submission" date="2018-08" db="EMBL/GenBank/DDBJ databases">
        <authorList>
            <consortium name="Pathogen Informatics"/>
        </authorList>
    </citation>
    <scope>NUCLEOTIDE SEQUENCE [LARGE SCALE GENOMIC DNA]</scope>
    <source>
        <strain evidence="3 5">EuSCAPE_IL010</strain>
        <strain evidence="2 4">EuSCAPE_IT371</strain>
    </source>
</reference>
<dbReference type="Proteomes" id="UP000257712">
    <property type="component" value="Unassembled WGS sequence"/>
</dbReference>
<dbReference type="AlphaFoldDB" id="A0A223U6Q1"/>
<gene>
    <name evidence="3" type="ORF">SAMEA3538468_02176</name>
    <name evidence="2" type="ORF">SAMEA3538780_03193</name>
</gene>
<dbReference type="EMBL" id="UJZG01000009">
    <property type="protein sequence ID" value="SXD96745.1"/>
    <property type="molecule type" value="Genomic_DNA"/>
</dbReference>
<keyword evidence="1" id="KW-0812">Transmembrane</keyword>
<evidence type="ECO:0000313" key="4">
    <source>
        <dbReference type="Proteomes" id="UP000257712"/>
    </source>
</evidence>
<organism evidence="2 4">
    <name type="scientific">Klebsiella quasivariicola</name>
    <dbReference type="NCBI Taxonomy" id="2026240"/>
    <lineage>
        <taxon>Bacteria</taxon>
        <taxon>Pseudomonadati</taxon>
        <taxon>Pseudomonadota</taxon>
        <taxon>Gammaproteobacteria</taxon>
        <taxon>Enterobacterales</taxon>
        <taxon>Enterobacteriaceae</taxon>
        <taxon>Klebsiella/Raoultella group</taxon>
        <taxon>Klebsiella</taxon>
        <taxon>Klebsiella pneumoniae complex</taxon>
    </lineage>
</organism>